<dbReference type="OrthoDB" id="3633573at2759"/>
<dbReference type="SUPFAM" id="SSF81383">
    <property type="entry name" value="F-box domain"/>
    <property type="match status" value="1"/>
</dbReference>
<evidence type="ECO:0008006" key="3">
    <source>
        <dbReference type="Google" id="ProtNLM"/>
    </source>
</evidence>
<accession>A0A2S6CCC7</accession>
<keyword evidence="2" id="KW-1185">Reference proteome</keyword>
<name>A0A2S6CCC7_9PEZI</name>
<dbReference type="AlphaFoldDB" id="A0A2S6CCC7"/>
<reference evidence="2" key="1">
    <citation type="journal article" date="2017" name="bioRxiv">
        <title>Conservation of a gene cluster reveals novel cercosporin biosynthetic mechanisms and extends production to the genus Colletotrichum.</title>
        <authorList>
            <person name="de Jonge R."/>
            <person name="Ebert M.K."/>
            <person name="Huitt-Roehl C.R."/>
            <person name="Pal P."/>
            <person name="Suttle J.C."/>
            <person name="Spanner R.E."/>
            <person name="Neubauer J.D."/>
            <person name="Jurick W.M.II."/>
            <person name="Stott K.A."/>
            <person name="Secor G.A."/>
            <person name="Thomma B.P.H.J."/>
            <person name="Van de Peer Y."/>
            <person name="Townsend C.A."/>
            <person name="Bolton M.D."/>
        </authorList>
    </citation>
    <scope>NUCLEOTIDE SEQUENCE [LARGE SCALE GENOMIC DNA]</scope>
    <source>
        <strain evidence="2">CBS538.71</strain>
    </source>
</reference>
<protein>
    <recommendedName>
        <fullName evidence="3">F-box domain-containing protein</fullName>
    </recommendedName>
</protein>
<dbReference type="Proteomes" id="UP000237631">
    <property type="component" value="Unassembled WGS sequence"/>
</dbReference>
<evidence type="ECO:0000313" key="1">
    <source>
        <dbReference type="EMBL" id="PPJ57391.1"/>
    </source>
</evidence>
<proteinExistence type="predicted"/>
<evidence type="ECO:0000313" key="2">
    <source>
        <dbReference type="Proteomes" id="UP000237631"/>
    </source>
</evidence>
<gene>
    <name evidence="1" type="ORF">CBER1_01392</name>
</gene>
<organism evidence="1 2">
    <name type="scientific">Cercospora berteroae</name>
    <dbReference type="NCBI Taxonomy" id="357750"/>
    <lineage>
        <taxon>Eukaryota</taxon>
        <taxon>Fungi</taxon>
        <taxon>Dikarya</taxon>
        <taxon>Ascomycota</taxon>
        <taxon>Pezizomycotina</taxon>
        <taxon>Dothideomycetes</taxon>
        <taxon>Dothideomycetidae</taxon>
        <taxon>Mycosphaerellales</taxon>
        <taxon>Mycosphaerellaceae</taxon>
        <taxon>Cercospora</taxon>
    </lineage>
</organism>
<comment type="caution">
    <text evidence="1">The sequence shown here is derived from an EMBL/GenBank/DDBJ whole genome shotgun (WGS) entry which is preliminary data.</text>
</comment>
<dbReference type="InterPro" id="IPR036047">
    <property type="entry name" value="F-box-like_dom_sf"/>
</dbReference>
<dbReference type="EMBL" id="PNEN01000495">
    <property type="protein sequence ID" value="PPJ57391.1"/>
    <property type="molecule type" value="Genomic_DNA"/>
</dbReference>
<dbReference type="STRING" id="357750.A0A2S6CCC7"/>
<sequence length="285" mass="32485">MAVSEAARRVGQIAEVVACLVEHLGTVDLARAQRVSRTWRYEINRSPICQQKLFKSAVLRHEEIFYDDCPDPMGLGVFLEETEDTIYQDDEFLSPEVVVSIHPILEVNQKSAEEASGKVNFEKLSAPLAGASGEILLTQPPQSEAKLQVVYVFDEGPYLGAPVAVEYDTRIERQDYVRLHDLKREVDENFRNSQDSDFWEWLPRQYEALFADKAELPIKLDDYITSYGWPRRESAEVFFEGCIEEGDKLIVELRKQPARPDPRTGEASSKGLIRYLTSPEQLSLL</sequence>